<dbReference type="Proteomes" id="UP000044136">
    <property type="component" value="Unassembled WGS sequence"/>
</dbReference>
<keyword evidence="4" id="KW-1185">Reference proteome</keyword>
<dbReference type="PANTHER" id="PTHR48081">
    <property type="entry name" value="AB HYDROLASE SUPERFAMILY PROTEIN C4A8.06C"/>
    <property type="match status" value="1"/>
</dbReference>
<dbReference type="SUPFAM" id="SSF53474">
    <property type="entry name" value="alpha/beta-Hydrolases"/>
    <property type="match status" value="1"/>
</dbReference>
<evidence type="ECO:0000313" key="4">
    <source>
        <dbReference type="Proteomes" id="UP000044136"/>
    </source>
</evidence>
<dbReference type="Pfam" id="PF20434">
    <property type="entry name" value="BD-FAE"/>
    <property type="match status" value="1"/>
</dbReference>
<name>A0A078M630_9STAP</name>
<dbReference type="RefSeq" id="WP_035809252.1">
    <property type="nucleotide sequence ID" value="NZ_CCSE01000001.1"/>
</dbReference>
<keyword evidence="1" id="KW-0378">Hydrolase</keyword>
<sequence length="302" mass="34088">MEIKKFKVGNYHAEVTALLGDSGVKFEAKPAVVICPGGSYMYVSKREAEPIAYDFLAQGYQVFILRYSTIGSMIEAEGRTAERDEMYKIASMVEPDKVLGSEFPNPLIELALTLAHIRENIHEYNVDSDNIGVLGFSAGGHLAASLGVHWNQEWLGELTGKESRWYRPNFQVLGYPILDYDMNRIIAEERGIGDPQYMSMASRMVFGGTIEDDILDKATVKNYVSKNTPPTFLWHTGEDRLVFIKNSLDFADALEQHNVPWELHTFHKGDHGLSVATNITGKVNPHVQKWVPLMFEWLDEIT</sequence>
<dbReference type="AlphaFoldDB" id="A0A078M630"/>
<dbReference type="eggNOG" id="COG0657">
    <property type="taxonomic scope" value="Bacteria"/>
</dbReference>
<dbReference type="InterPro" id="IPR049492">
    <property type="entry name" value="BD-FAE-like_dom"/>
</dbReference>
<proteinExistence type="predicted"/>
<dbReference type="OrthoDB" id="9794725at2"/>
<evidence type="ECO:0000259" key="2">
    <source>
        <dbReference type="Pfam" id="PF20434"/>
    </source>
</evidence>
<evidence type="ECO:0000256" key="1">
    <source>
        <dbReference type="ARBA" id="ARBA00022801"/>
    </source>
</evidence>
<evidence type="ECO:0000313" key="3">
    <source>
        <dbReference type="EMBL" id="CEA00837.1"/>
    </source>
</evidence>
<dbReference type="PANTHER" id="PTHR48081:SF6">
    <property type="entry name" value="PEPTIDASE S9 PROLYL OLIGOPEPTIDASE CATALYTIC DOMAIN-CONTAINING PROTEIN"/>
    <property type="match status" value="1"/>
</dbReference>
<dbReference type="EMBL" id="CCSE01000001">
    <property type="protein sequence ID" value="CEA00837.1"/>
    <property type="molecule type" value="Genomic_DNA"/>
</dbReference>
<dbReference type="GO" id="GO:0016787">
    <property type="term" value="F:hydrolase activity"/>
    <property type="evidence" value="ECO:0007669"/>
    <property type="project" value="UniProtKB-KW"/>
</dbReference>
<gene>
    <name evidence="3" type="primary">axeA1</name>
    <name evidence="3" type="ORF">BN1048_01105</name>
</gene>
<dbReference type="InterPro" id="IPR050300">
    <property type="entry name" value="GDXG_lipolytic_enzyme"/>
</dbReference>
<dbReference type="InterPro" id="IPR029058">
    <property type="entry name" value="AB_hydrolase_fold"/>
</dbReference>
<reference evidence="3 4" key="1">
    <citation type="submission" date="2014-07" db="EMBL/GenBank/DDBJ databases">
        <authorList>
            <person name="Urmite Genomes Urmite Genomes"/>
        </authorList>
    </citation>
    <scope>NUCLEOTIDE SEQUENCE [LARGE SCALE GENOMIC DNA]</scope>
    <source>
        <strain evidence="3 4">13MG44_air</strain>
    </source>
</reference>
<dbReference type="STRING" id="1461582.BN1048_01105"/>
<dbReference type="Gene3D" id="3.40.50.1820">
    <property type="entry name" value="alpha/beta hydrolase"/>
    <property type="match status" value="1"/>
</dbReference>
<feature type="domain" description="BD-FAE-like" evidence="2">
    <location>
        <begin position="102"/>
        <end position="254"/>
    </location>
</feature>
<organism evidence="3 4">
    <name type="scientific">Jeotgalicoccus saudimassiliensis</name>
    <dbReference type="NCBI Taxonomy" id="1461582"/>
    <lineage>
        <taxon>Bacteria</taxon>
        <taxon>Bacillati</taxon>
        <taxon>Bacillota</taxon>
        <taxon>Bacilli</taxon>
        <taxon>Bacillales</taxon>
        <taxon>Staphylococcaceae</taxon>
        <taxon>Jeotgalicoccus</taxon>
    </lineage>
</organism>
<dbReference type="HOGENOM" id="CLU_012494_5_2_9"/>
<protein>
    <submittedName>
        <fullName evidence="3">Acetylxylan esterase</fullName>
    </submittedName>
</protein>
<accession>A0A078M630</accession>